<dbReference type="InterPro" id="IPR003660">
    <property type="entry name" value="HAMP_dom"/>
</dbReference>
<dbReference type="GO" id="GO:0007165">
    <property type="term" value="P:signal transduction"/>
    <property type="evidence" value="ECO:0007669"/>
    <property type="project" value="InterPro"/>
</dbReference>
<dbReference type="AlphaFoldDB" id="A0A9D5JVU4"/>
<keyword evidence="1" id="KW-0472">Membrane</keyword>
<dbReference type="Pfam" id="PF00672">
    <property type="entry name" value="HAMP"/>
    <property type="match status" value="1"/>
</dbReference>
<dbReference type="PROSITE" id="PS50885">
    <property type="entry name" value="HAMP"/>
    <property type="match status" value="1"/>
</dbReference>
<feature type="non-terminal residue" evidence="3">
    <location>
        <position position="505"/>
    </location>
</feature>
<keyword evidence="1" id="KW-1133">Transmembrane helix</keyword>
<keyword evidence="1" id="KW-0812">Transmembrane</keyword>
<evidence type="ECO:0000256" key="1">
    <source>
        <dbReference type="SAM" id="Phobius"/>
    </source>
</evidence>
<evidence type="ECO:0000259" key="2">
    <source>
        <dbReference type="PROSITE" id="PS50885"/>
    </source>
</evidence>
<evidence type="ECO:0000313" key="3">
    <source>
        <dbReference type="EMBL" id="MBD3325055.1"/>
    </source>
</evidence>
<gene>
    <name evidence="3" type="ORF">GF339_10755</name>
</gene>
<dbReference type="GO" id="GO:0016020">
    <property type="term" value="C:membrane"/>
    <property type="evidence" value="ECO:0007669"/>
    <property type="project" value="InterPro"/>
</dbReference>
<reference evidence="3" key="1">
    <citation type="submission" date="2019-11" db="EMBL/GenBank/DDBJ databases">
        <title>Microbial mats filling the niche in hypersaline microbial mats.</title>
        <authorList>
            <person name="Wong H.L."/>
            <person name="Macleod F.I."/>
            <person name="White R.A. III"/>
            <person name="Burns B.P."/>
        </authorList>
    </citation>
    <scope>NUCLEOTIDE SEQUENCE</scope>
    <source>
        <strain evidence="3">Rbin_158</strain>
    </source>
</reference>
<dbReference type="Proteomes" id="UP000649604">
    <property type="component" value="Unassembled WGS sequence"/>
</dbReference>
<evidence type="ECO:0000313" key="4">
    <source>
        <dbReference type="Proteomes" id="UP000649604"/>
    </source>
</evidence>
<dbReference type="SUPFAM" id="SSF58104">
    <property type="entry name" value="Methyl-accepting chemotaxis protein (MCP) signaling domain"/>
    <property type="match status" value="1"/>
</dbReference>
<dbReference type="Gene3D" id="1.10.287.950">
    <property type="entry name" value="Methyl-accepting chemotaxis protein"/>
    <property type="match status" value="1"/>
</dbReference>
<feature type="domain" description="HAMP" evidence="2">
    <location>
        <begin position="355"/>
        <end position="407"/>
    </location>
</feature>
<dbReference type="CDD" id="cd06225">
    <property type="entry name" value="HAMP"/>
    <property type="match status" value="1"/>
</dbReference>
<organism evidence="3 4">
    <name type="scientific">candidate division KSB3 bacterium</name>
    <dbReference type="NCBI Taxonomy" id="2044937"/>
    <lineage>
        <taxon>Bacteria</taxon>
        <taxon>candidate division KSB3</taxon>
    </lineage>
</organism>
<name>A0A9D5JVU4_9BACT</name>
<feature type="transmembrane region" description="Helical" evidence="1">
    <location>
        <begin position="331"/>
        <end position="353"/>
    </location>
</feature>
<dbReference type="EMBL" id="WJJP01000347">
    <property type="protein sequence ID" value="MBD3325055.1"/>
    <property type="molecule type" value="Genomic_DNA"/>
</dbReference>
<dbReference type="PANTHER" id="PTHR32089">
    <property type="entry name" value="METHYL-ACCEPTING CHEMOTAXIS PROTEIN MCPB"/>
    <property type="match status" value="1"/>
</dbReference>
<comment type="caution">
    <text evidence="3">The sequence shown here is derived from an EMBL/GenBank/DDBJ whole genome shotgun (WGS) entry which is preliminary data.</text>
</comment>
<dbReference type="SMART" id="SM00304">
    <property type="entry name" value="HAMP"/>
    <property type="match status" value="1"/>
</dbReference>
<accession>A0A9D5JVU4</accession>
<dbReference type="PANTHER" id="PTHR32089:SF112">
    <property type="entry name" value="LYSOZYME-LIKE PROTEIN-RELATED"/>
    <property type="match status" value="1"/>
</dbReference>
<proteinExistence type="predicted"/>
<protein>
    <submittedName>
        <fullName evidence="3">HAMP domain-containing protein</fullName>
    </submittedName>
</protein>
<sequence length="505" mass="55683">MKVSIQTKLLVMCIFLVFLTITGISATYYVLTKQDKQRESRQRIRIAFEIILSDFAEQVETYTTRFSEFLAQDPRLLWATDFYNQDATSLASGSVIAGYFTKALEELQGLGRFVSTDRLLVYGADGRLLLVYQQQDGEEHAGIFGLSAEGAPTYLSADDLDQLNQLLFSGQPIPEFPLPQGIPASYDGEIPEKIRTGSITERQRLGIRITAPMYQKDTKIGVLVGDVFYTQKHVEHYASLSKTAINLFAGTQRSIGTLPEQEQLPQTMLEQGIACDNLLQSESDTLALMSVVVGEREYYEGYCVLTNAQEPVGAITVNLPQSIEKAAIKKILIAVLTVAGISLVVALILSLLFSRRAIRAIQSIVDVIGSASEGDLRETTVMTSGDEIGMLARKLNQMILQLRGISGQLQHSSQAVDVTADAIFDEIQTLSQRMQQQSLSVENTTDSARRINQFITSIVTNTNELLAATEEILSSIHETRASREEVTKSIGHLAKNLQVILASVE</sequence>
<feature type="transmembrane region" description="Helical" evidence="1">
    <location>
        <begin position="9"/>
        <end position="31"/>
    </location>
</feature>